<dbReference type="Proteomes" id="UP000193920">
    <property type="component" value="Unassembled WGS sequence"/>
</dbReference>
<feature type="signal peptide" evidence="4">
    <location>
        <begin position="1"/>
        <end position="16"/>
    </location>
</feature>
<protein>
    <recommendedName>
        <fullName evidence="5">CBM10 domain-containing protein</fullName>
    </recommendedName>
</protein>
<feature type="domain" description="CBM10" evidence="5">
    <location>
        <begin position="598"/>
        <end position="637"/>
    </location>
</feature>
<evidence type="ECO:0000313" key="7">
    <source>
        <dbReference type="Proteomes" id="UP000193920"/>
    </source>
</evidence>
<dbReference type="InterPro" id="IPR002883">
    <property type="entry name" value="CBM10/Dockerin_dom"/>
</dbReference>
<dbReference type="PROSITE" id="PS51763">
    <property type="entry name" value="CBM10"/>
    <property type="match status" value="3"/>
</dbReference>
<name>A0A1Y2CJA9_9FUNG</name>
<feature type="domain" description="CBM10" evidence="5">
    <location>
        <begin position="518"/>
        <end position="555"/>
    </location>
</feature>
<keyword evidence="3" id="KW-0378">Hydrolase</keyword>
<keyword evidence="1 4" id="KW-0732">Signal</keyword>
<evidence type="ECO:0000256" key="1">
    <source>
        <dbReference type="ARBA" id="ARBA00022729"/>
    </source>
</evidence>
<sequence length="637" mass="72921">MKLLIFISLYVAVVNSMVVHKAPTLTSNEPTKINKYKRAKSTSFIDGESYIVFDKTMETLNEDWVSDGWNLKEDAVKIIDGTIQVDMPAGAGFAISSRSLDSQYGELTFEYKLSVTDSTTKLNLLTYEGDNPDKYIYLQTYLYSGEDYDTVKIPIKNYQKNEYISSIKRFAFQNYDNNKDYKLYLRKIVYKDIKIEVEKYEAPISIIDTKECKLSPYWEDISENPNIFTFEMVDNECIIKIDTVMDEGVSFKFKSGKFYGGKFEMVTKSENNGSLIYWSASNSDDPDTFKEGKSYQLTTSYNTYVDNELEDVDSEYDTINISTFSDKLECSISKLTFAPILVDCEIQLYETTHIDEPDVILSDGELLWDPKIWGSTKCEREEVNGYMECSFEGKPSSWPDFGFQTNNSYDKGTLVVEMKVLNPNQSVNIICFDTDNVNHNVETFLAKTEFDIYKFKLLHFDELATNAYAIQEASQQDNTYYIKNIVYYPDYIEIPSSPIPTRTKTNTKTPTDPPKTEEEIYNEKGYNSCTLGTKVSFTDVNGIWGIENDKWCAILSKNLETCWSILYGYKCCTESATVNEGSAWGNEEDGTKCGIQNACWAEELGYECCSRKDTNIIFIDENGLWGATKDNKWCGIV</sequence>
<reference evidence="6 7" key="1">
    <citation type="submission" date="2016-08" db="EMBL/GenBank/DDBJ databases">
        <title>A Parts List for Fungal Cellulosomes Revealed by Comparative Genomics.</title>
        <authorList>
            <consortium name="DOE Joint Genome Institute"/>
            <person name="Haitjema C.H."/>
            <person name="Gilmore S.P."/>
            <person name="Henske J.K."/>
            <person name="Solomon K.V."/>
            <person name="De Groot R."/>
            <person name="Kuo A."/>
            <person name="Mondo S.J."/>
            <person name="Salamov A.A."/>
            <person name="Labutti K."/>
            <person name="Zhao Z."/>
            <person name="Chiniquy J."/>
            <person name="Barry K."/>
            <person name="Brewer H.M."/>
            <person name="Purvine S.O."/>
            <person name="Wright A.T."/>
            <person name="Boxma B."/>
            <person name="Van Alen T."/>
            <person name="Hackstein J.H."/>
            <person name="Baker S.E."/>
            <person name="Grigoriev I.V."/>
            <person name="O'Malley M.A."/>
        </authorList>
    </citation>
    <scope>NUCLEOTIDE SEQUENCE [LARGE SCALE GENOMIC DNA]</scope>
    <source>
        <strain evidence="6 7">G1</strain>
    </source>
</reference>
<comment type="caution">
    <text evidence="6">The sequence shown here is derived from an EMBL/GenBank/DDBJ whole genome shotgun (WGS) entry which is preliminary data.</text>
</comment>
<accession>A0A1Y2CJA9</accession>
<dbReference type="Pfam" id="PF02013">
    <property type="entry name" value="CBM_10"/>
    <property type="match status" value="2"/>
</dbReference>
<evidence type="ECO:0000256" key="3">
    <source>
        <dbReference type="ARBA" id="ARBA00022801"/>
    </source>
</evidence>
<evidence type="ECO:0000256" key="2">
    <source>
        <dbReference type="ARBA" id="ARBA00022737"/>
    </source>
</evidence>
<keyword evidence="2" id="KW-0677">Repeat</keyword>
<feature type="chain" id="PRO_5012914779" description="CBM10 domain-containing protein" evidence="4">
    <location>
        <begin position="17"/>
        <end position="637"/>
    </location>
</feature>
<dbReference type="SUPFAM" id="SSF64571">
    <property type="entry name" value="Cellulose docking domain, dockering"/>
    <property type="match status" value="2"/>
</dbReference>
<gene>
    <name evidence="6" type="ORF">LY90DRAFT_671216</name>
</gene>
<evidence type="ECO:0000313" key="6">
    <source>
        <dbReference type="EMBL" id="ORY47122.1"/>
    </source>
</evidence>
<dbReference type="GO" id="GO:0016787">
    <property type="term" value="F:hydrolase activity"/>
    <property type="evidence" value="ECO:0007669"/>
    <property type="project" value="UniProtKB-KW"/>
</dbReference>
<dbReference type="Gene3D" id="3.90.1220.10">
    <property type="entry name" value="Cellulose docking domain, dockering"/>
    <property type="match status" value="2"/>
</dbReference>
<feature type="domain" description="CBM10" evidence="5">
    <location>
        <begin position="561"/>
        <end position="596"/>
    </location>
</feature>
<proteinExistence type="predicted"/>
<keyword evidence="7" id="KW-1185">Reference proteome</keyword>
<evidence type="ECO:0000256" key="4">
    <source>
        <dbReference type="SAM" id="SignalP"/>
    </source>
</evidence>
<dbReference type="EMBL" id="MCOG01000105">
    <property type="protein sequence ID" value="ORY47122.1"/>
    <property type="molecule type" value="Genomic_DNA"/>
</dbReference>
<organism evidence="6 7">
    <name type="scientific">Neocallimastix californiae</name>
    <dbReference type="NCBI Taxonomy" id="1754190"/>
    <lineage>
        <taxon>Eukaryota</taxon>
        <taxon>Fungi</taxon>
        <taxon>Fungi incertae sedis</taxon>
        <taxon>Chytridiomycota</taxon>
        <taxon>Chytridiomycota incertae sedis</taxon>
        <taxon>Neocallimastigomycetes</taxon>
        <taxon>Neocallimastigales</taxon>
        <taxon>Neocallimastigaceae</taxon>
        <taxon>Neocallimastix</taxon>
    </lineage>
</organism>
<dbReference type="AlphaFoldDB" id="A0A1Y2CJA9"/>
<evidence type="ECO:0000259" key="5">
    <source>
        <dbReference type="PROSITE" id="PS51763"/>
    </source>
</evidence>
<dbReference type="Gene3D" id="2.60.120.430">
    <property type="entry name" value="Galactose-binding lectin"/>
    <property type="match status" value="3"/>
</dbReference>
<dbReference type="InterPro" id="IPR009034">
    <property type="entry name" value="Dockerin_dom_fun_sf"/>
</dbReference>
<dbReference type="STRING" id="1754190.A0A1Y2CJA9"/>